<evidence type="ECO:0000313" key="4">
    <source>
        <dbReference type="Proteomes" id="UP000481037"/>
    </source>
</evidence>
<dbReference type="PROSITE" id="PS50404">
    <property type="entry name" value="GST_NTER"/>
    <property type="match status" value="1"/>
</dbReference>
<dbReference type="Pfam" id="PF02798">
    <property type="entry name" value="GST_N"/>
    <property type="match status" value="1"/>
</dbReference>
<dbReference type="SFLD" id="SFLDS00019">
    <property type="entry name" value="Glutathione_Transferase_(cytos"/>
    <property type="match status" value="1"/>
</dbReference>
<proteinExistence type="predicted"/>
<dbReference type="RefSeq" id="WP_154362076.1">
    <property type="nucleotide sequence ID" value="NZ_WKJM01000003.1"/>
</dbReference>
<dbReference type="InterPro" id="IPR004045">
    <property type="entry name" value="Glutathione_S-Trfase_N"/>
</dbReference>
<evidence type="ECO:0000259" key="1">
    <source>
        <dbReference type="PROSITE" id="PS50404"/>
    </source>
</evidence>
<evidence type="ECO:0000313" key="3">
    <source>
        <dbReference type="EMBL" id="MRX07173.1"/>
    </source>
</evidence>
<feature type="domain" description="GST C-terminal" evidence="2">
    <location>
        <begin position="86"/>
        <end position="210"/>
    </location>
</feature>
<dbReference type="InterPro" id="IPR036249">
    <property type="entry name" value="Thioredoxin-like_sf"/>
</dbReference>
<organism evidence="3 4">
    <name type="scientific">Duganella alba</name>
    <dbReference type="NCBI Taxonomy" id="2666081"/>
    <lineage>
        <taxon>Bacteria</taxon>
        <taxon>Pseudomonadati</taxon>
        <taxon>Pseudomonadota</taxon>
        <taxon>Betaproteobacteria</taxon>
        <taxon>Burkholderiales</taxon>
        <taxon>Oxalobacteraceae</taxon>
        <taxon>Telluria group</taxon>
        <taxon>Duganella</taxon>
    </lineage>
</organism>
<dbReference type="GO" id="GO:0016740">
    <property type="term" value="F:transferase activity"/>
    <property type="evidence" value="ECO:0007669"/>
    <property type="project" value="UniProtKB-KW"/>
</dbReference>
<dbReference type="Pfam" id="PF13410">
    <property type="entry name" value="GST_C_2"/>
    <property type="match status" value="1"/>
</dbReference>
<accession>A0A6L5QBM6</accession>
<dbReference type="SUPFAM" id="SSF47616">
    <property type="entry name" value="GST C-terminal domain-like"/>
    <property type="match status" value="1"/>
</dbReference>
<keyword evidence="3" id="KW-0808">Transferase</keyword>
<keyword evidence="4" id="KW-1185">Reference proteome</keyword>
<evidence type="ECO:0000259" key="2">
    <source>
        <dbReference type="PROSITE" id="PS50405"/>
    </source>
</evidence>
<comment type="caution">
    <text evidence="3">The sequence shown here is derived from an EMBL/GenBank/DDBJ whole genome shotgun (WGS) entry which is preliminary data.</text>
</comment>
<dbReference type="PROSITE" id="PS50405">
    <property type="entry name" value="GST_CTER"/>
    <property type="match status" value="1"/>
</dbReference>
<dbReference type="SFLD" id="SFLDG01150">
    <property type="entry name" value="Main.1:_Beta-like"/>
    <property type="match status" value="1"/>
</dbReference>
<dbReference type="SUPFAM" id="SSF52833">
    <property type="entry name" value="Thioredoxin-like"/>
    <property type="match status" value="1"/>
</dbReference>
<dbReference type="InterPro" id="IPR036282">
    <property type="entry name" value="Glutathione-S-Trfase_C_sf"/>
</dbReference>
<protein>
    <submittedName>
        <fullName evidence="3">Glutathione S-transferase</fullName>
    </submittedName>
</protein>
<reference evidence="3 4" key="1">
    <citation type="submission" date="2019-11" db="EMBL/GenBank/DDBJ databases">
        <title>Novel species isolated from a subtropical stream in China.</title>
        <authorList>
            <person name="Lu H."/>
        </authorList>
    </citation>
    <scope>NUCLEOTIDE SEQUENCE [LARGE SCALE GENOMIC DNA]</scope>
    <source>
        <strain evidence="3 4">FT25W</strain>
    </source>
</reference>
<dbReference type="EMBL" id="WKJM01000003">
    <property type="protein sequence ID" value="MRX07173.1"/>
    <property type="molecule type" value="Genomic_DNA"/>
</dbReference>
<gene>
    <name evidence="3" type="ORF">GJ697_04915</name>
</gene>
<dbReference type="Gene3D" id="3.40.30.10">
    <property type="entry name" value="Glutaredoxin"/>
    <property type="match status" value="1"/>
</dbReference>
<feature type="domain" description="GST N-terminal" evidence="1">
    <location>
        <begin position="1"/>
        <end position="80"/>
    </location>
</feature>
<dbReference type="AlphaFoldDB" id="A0A6L5QBM6"/>
<dbReference type="InterPro" id="IPR010987">
    <property type="entry name" value="Glutathione-S-Trfase_C-like"/>
</dbReference>
<dbReference type="PANTHER" id="PTHR44051:SF8">
    <property type="entry name" value="GLUTATHIONE S-TRANSFERASE GSTA"/>
    <property type="match status" value="1"/>
</dbReference>
<sequence>MKLYIANATCSLAVQAVLNELGKDAELIHFDVFGKSTSNGDNFAEVNPLGYVPALAVNDKILTETVVVSAYLADQHPESGLIPQHGTFERVEHEQLLTFVATEIAQKHIPLMRKLLTEQGAAWTRDKLVTAYTTLDQRLADGRLYLTGDLFTVADAYVWATFWHERSGAEIGHLKHLMAFKARVEARPSVIKALADEAEVVALHDKRKAA</sequence>
<dbReference type="Gene3D" id="1.20.1050.10">
    <property type="match status" value="1"/>
</dbReference>
<name>A0A6L5QBM6_9BURK</name>
<dbReference type="InterPro" id="IPR040079">
    <property type="entry name" value="Glutathione_S-Trfase"/>
</dbReference>
<dbReference type="Proteomes" id="UP000481037">
    <property type="component" value="Unassembled WGS sequence"/>
</dbReference>
<dbReference type="PANTHER" id="PTHR44051">
    <property type="entry name" value="GLUTATHIONE S-TRANSFERASE-RELATED"/>
    <property type="match status" value="1"/>
</dbReference>
<dbReference type="SFLD" id="SFLDG00358">
    <property type="entry name" value="Main_(cytGST)"/>
    <property type="match status" value="1"/>
</dbReference>
<dbReference type="CDD" id="cd03057">
    <property type="entry name" value="GST_N_Beta"/>
    <property type="match status" value="1"/>
</dbReference>